<dbReference type="GO" id="GO:0016836">
    <property type="term" value="F:hydro-lyase activity"/>
    <property type="evidence" value="ECO:0007669"/>
    <property type="project" value="InterPro"/>
</dbReference>
<dbReference type="Proteomes" id="UP000192726">
    <property type="component" value="Chromosome"/>
</dbReference>
<dbReference type="RefSeq" id="WP_083108320.1">
    <property type="nucleotide sequence ID" value="NZ_CP020569.1"/>
</dbReference>
<protein>
    <submittedName>
        <fullName evidence="5">ABC transporter substrate-binding protein</fullName>
    </submittedName>
</protein>
<evidence type="ECO:0000256" key="3">
    <source>
        <dbReference type="SAM" id="SignalP"/>
    </source>
</evidence>
<dbReference type="KEGG" id="sgv:B1H19_32035"/>
<evidence type="ECO:0000256" key="2">
    <source>
        <dbReference type="SAM" id="MobiDB-lite"/>
    </source>
</evidence>
<dbReference type="OrthoDB" id="8454826at2"/>
<dbReference type="STRING" id="553510.B1H19_32035"/>
<sequence length="286" mass="31289">MKRAATLSALACLLALTAVAPSPAAVPSATAPAPTPGSAPTAAAPHTRRPTATLLDAIPRSGVLRVCTTGDYRPFTYRDPRSGAYRGIDIRMARDLAKSLDATPRYVATTWARLIGDLAAGRCDIAMGGVSITLARARTAYFSEPTGTDGKTPLVRCADKDRYRTLDQIDRPGTRVIVNPGGTNEEFARAHLKKARIIVHRDNTTIFDEIIAGRADVMMTDASETRYQAARHPELCSVHPDKPFTFSEKAYALPRGDEEFRAYVDQWVHLATHDGTYRRYEAAWMK</sequence>
<dbReference type="InterPro" id="IPR001638">
    <property type="entry name" value="Solute-binding_3/MltF_N"/>
</dbReference>
<dbReference type="SUPFAM" id="SSF53850">
    <property type="entry name" value="Periplasmic binding protein-like II"/>
    <property type="match status" value="1"/>
</dbReference>
<evidence type="ECO:0000256" key="1">
    <source>
        <dbReference type="ARBA" id="ARBA00022729"/>
    </source>
</evidence>
<keyword evidence="1 3" id="KW-0732">Signal</keyword>
<dbReference type="AlphaFoldDB" id="A0A1V0TZG5"/>
<dbReference type="Pfam" id="PF00497">
    <property type="entry name" value="SBP_bac_3"/>
    <property type="match status" value="1"/>
</dbReference>
<evidence type="ECO:0000313" key="6">
    <source>
        <dbReference type="Proteomes" id="UP000192726"/>
    </source>
</evidence>
<organism evidence="5 6">
    <name type="scientific">Streptomyces gilvosporeus</name>
    <dbReference type="NCBI Taxonomy" id="553510"/>
    <lineage>
        <taxon>Bacteria</taxon>
        <taxon>Bacillati</taxon>
        <taxon>Actinomycetota</taxon>
        <taxon>Actinomycetes</taxon>
        <taxon>Kitasatosporales</taxon>
        <taxon>Streptomycetaceae</taxon>
        <taxon>Streptomyces</taxon>
    </lineage>
</organism>
<feature type="chain" id="PRO_5013251153" evidence="3">
    <location>
        <begin position="25"/>
        <end position="286"/>
    </location>
</feature>
<name>A0A1V0TZG5_9ACTN</name>
<dbReference type="PANTHER" id="PTHR35936:SF19">
    <property type="entry name" value="AMINO-ACID-BINDING PROTEIN YXEM-RELATED"/>
    <property type="match status" value="1"/>
</dbReference>
<dbReference type="InterPro" id="IPR037298">
    <property type="entry name" value="PheC_PBP2"/>
</dbReference>
<feature type="region of interest" description="Disordered" evidence="2">
    <location>
        <begin position="25"/>
        <end position="47"/>
    </location>
</feature>
<dbReference type="CDD" id="cd01069">
    <property type="entry name" value="PBP2_PheC"/>
    <property type="match status" value="1"/>
</dbReference>
<feature type="signal peptide" evidence="3">
    <location>
        <begin position="1"/>
        <end position="24"/>
    </location>
</feature>
<gene>
    <name evidence="5" type="ORF">B1H19_32035</name>
</gene>
<feature type="domain" description="Solute-binding protein family 3/N-terminal" evidence="4">
    <location>
        <begin position="63"/>
        <end position="286"/>
    </location>
</feature>
<dbReference type="EMBL" id="CP020569">
    <property type="protein sequence ID" value="ARF58198.1"/>
    <property type="molecule type" value="Genomic_DNA"/>
</dbReference>
<proteinExistence type="predicted"/>
<keyword evidence="6" id="KW-1185">Reference proteome</keyword>
<dbReference type="SMART" id="SM00062">
    <property type="entry name" value="PBPb"/>
    <property type="match status" value="1"/>
</dbReference>
<evidence type="ECO:0000313" key="5">
    <source>
        <dbReference type="EMBL" id="ARF58198.1"/>
    </source>
</evidence>
<reference evidence="5 6" key="1">
    <citation type="submission" date="2017-04" db="EMBL/GenBank/DDBJ databases">
        <title>Complete Genome Sequence of Streptomyces gilvosporeus F607, a Capable Producer of Natamycin.</title>
        <authorList>
            <person name="Zong G."/>
            <person name="Zhong C."/>
            <person name="Fu J."/>
            <person name="Qin R."/>
            <person name="Cao G."/>
        </authorList>
    </citation>
    <scope>NUCLEOTIDE SEQUENCE [LARGE SCALE GENOMIC DNA]</scope>
    <source>
        <strain evidence="5 6">F607</strain>
    </source>
</reference>
<dbReference type="PANTHER" id="PTHR35936">
    <property type="entry name" value="MEMBRANE-BOUND LYTIC MUREIN TRANSGLYCOSYLASE F"/>
    <property type="match status" value="1"/>
</dbReference>
<dbReference type="Gene3D" id="3.40.190.10">
    <property type="entry name" value="Periplasmic binding protein-like II"/>
    <property type="match status" value="2"/>
</dbReference>
<accession>A0A1V0TZG5</accession>
<evidence type="ECO:0000259" key="4">
    <source>
        <dbReference type="SMART" id="SM00062"/>
    </source>
</evidence>